<proteinExistence type="predicted"/>
<accession>A0ABD1DA96</accession>
<protein>
    <submittedName>
        <fullName evidence="1">Uncharacterized protein</fullName>
    </submittedName>
</protein>
<keyword evidence="2" id="KW-1185">Reference proteome</keyword>
<reference evidence="1 2" key="1">
    <citation type="submission" date="2024-05" db="EMBL/GenBank/DDBJ databases">
        <title>Culex pipiens pipiens assembly and annotation.</title>
        <authorList>
            <person name="Alout H."/>
            <person name="Durand T."/>
        </authorList>
    </citation>
    <scope>NUCLEOTIDE SEQUENCE [LARGE SCALE GENOMIC DNA]</scope>
    <source>
        <strain evidence="1">HA-2024</strain>
        <tissue evidence="1">Whole body</tissue>
    </source>
</reference>
<name>A0ABD1DA96_CULPP</name>
<gene>
    <name evidence="1" type="ORF">pipiens_010659</name>
</gene>
<dbReference type="AlphaFoldDB" id="A0ABD1DA96"/>
<evidence type="ECO:0000313" key="1">
    <source>
        <dbReference type="EMBL" id="KAL1396245.1"/>
    </source>
</evidence>
<feature type="non-terminal residue" evidence="1">
    <location>
        <position position="1"/>
    </location>
</feature>
<dbReference type="EMBL" id="JBEHCU010006782">
    <property type="protein sequence ID" value="KAL1396245.1"/>
    <property type="molecule type" value="Genomic_DNA"/>
</dbReference>
<evidence type="ECO:0000313" key="2">
    <source>
        <dbReference type="Proteomes" id="UP001562425"/>
    </source>
</evidence>
<comment type="caution">
    <text evidence="1">The sequence shown here is derived from an EMBL/GenBank/DDBJ whole genome shotgun (WGS) entry which is preliminary data.</text>
</comment>
<organism evidence="1 2">
    <name type="scientific">Culex pipiens pipiens</name>
    <name type="common">Northern house mosquito</name>
    <dbReference type="NCBI Taxonomy" id="38569"/>
    <lineage>
        <taxon>Eukaryota</taxon>
        <taxon>Metazoa</taxon>
        <taxon>Ecdysozoa</taxon>
        <taxon>Arthropoda</taxon>
        <taxon>Hexapoda</taxon>
        <taxon>Insecta</taxon>
        <taxon>Pterygota</taxon>
        <taxon>Neoptera</taxon>
        <taxon>Endopterygota</taxon>
        <taxon>Diptera</taxon>
        <taxon>Nematocera</taxon>
        <taxon>Culicoidea</taxon>
        <taxon>Culicidae</taxon>
        <taxon>Culicinae</taxon>
        <taxon>Culicini</taxon>
        <taxon>Culex</taxon>
        <taxon>Culex</taxon>
    </lineage>
</organism>
<dbReference type="Proteomes" id="UP001562425">
    <property type="component" value="Unassembled WGS sequence"/>
</dbReference>
<sequence>SLARRFVEAYVAADAVAVEFAWQQVEHEEALHPTLSERLQPKQQAAFLVRWQDLRVGPC</sequence>